<dbReference type="eggNOG" id="COG0438">
    <property type="taxonomic scope" value="Bacteria"/>
</dbReference>
<name>A0A059ZTU5_ACICK</name>
<reference evidence="2 3" key="1">
    <citation type="journal article" date="2009" name="J. Bacteriol.">
        <title>Draft genome sequence of the extremely acidophilic bacterium Acidithiobacillus caldus ATCC 51756 reveals metabolic versatility in the genus Acidithiobacillus.</title>
        <authorList>
            <person name="Valdes J."/>
            <person name="Quatrini R."/>
            <person name="Hallberg K."/>
            <person name="Dopson M."/>
            <person name="Valenzuela P.D."/>
            <person name="Holmes D.S."/>
        </authorList>
    </citation>
    <scope>NUCLEOTIDE SEQUENCE [LARGE SCALE GENOMIC DNA]</scope>
    <source>
        <strain evidence="3">ATCC 51756 / DSM 8584 / KU</strain>
    </source>
</reference>
<feature type="domain" description="Glycosyltransferase subfamily 4-like N-terminal" evidence="1">
    <location>
        <begin position="12"/>
        <end position="135"/>
    </location>
</feature>
<gene>
    <name evidence="2" type="ORF">Acaty_c1041</name>
</gene>
<dbReference type="EMBL" id="CP005986">
    <property type="protein sequence ID" value="AIA54913.1"/>
    <property type="molecule type" value="Genomic_DNA"/>
</dbReference>
<dbReference type="AlphaFoldDB" id="A0A059ZTU5"/>
<dbReference type="KEGG" id="acz:Acaty_c1041"/>
<evidence type="ECO:0000313" key="2">
    <source>
        <dbReference type="EMBL" id="AIA54913.1"/>
    </source>
</evidence>
<protein>
    <submittedName>
        <fullName evidence="2">Mannosyltransferase</fullName>
    </submittedName>
</protein>
<dbReference type="Proteomes" id="UP000005522">
    <property type="component" value="Chromosome"/>
</dbReference>
<dbReference type="GO" id="GO:0016757">
    <property type="term" value="F:glycosyltransferase activity"/>
    <property type="evidence" value="ECO:0007669"/>
    <property type="project" value="UniProtKB-KW"/>
</dbReference>
<dbReference type="SUPFAM" id="SSF53756">
    <property type="entry name" value="UDP-Glycosyltransferase/glycogen phosphorylase"/>
    <property type="match status" value="1"/>
</dbReference>
<dbReference type="InterPro" id="IPR028098">
    <property type="entry name" value="Glyco_trans_4-like_N"/>
</dbReference>
<organism evidence="2 3">
    <name type="scientific">Acidithiobacillus caldus (strain ATCC 51756 / DSM 8584 / KU)</name>
    <dbReference type="NCBI Taxonomy" id="637389"/>
    <lineage>
        <taxon>Bacteria</taxon>
        <taxon>Pseudomonadati</taxon>
        <taxon>Pseudomonadota</taxon>
        <taxon>Acidithiobacillia</taxon>
        <taxon>Acidithiobacillales</taxon>
        <taxon>Acidithiobacillaceae</taxon>
        <taxon>Acidithiobacillus</taxon>
    </lineage>
</organism>
<keyword evidence="2" id="KW-0328">Glycosyltransferase</keyword>
<evidence type="ECO:0000313" key="3">
    <source>
        <dbReference type="Proteomes" id="UP000005522"/>
    </source>
</evidence>
<accession>A0A059ZTU5</accession>
<proteinExistence type="predicted"/>
<evidence type="ECO:0000259" key="1">
    <source>
        <dbReference type="Pfam" id="PF13579"/>
    </source>
</evidence>
<dbReference type="Pfam" id="PF13579">
    <property type="entry name" value="Glyco_trans_4_4"/>
    <property type="match status" value="1"/>
</dbReference>
<keyword evidence="2" id="KW-0808">Transferase</keyword>
<dbReference type="HOGENOM" id="CLU_139561_0_0_6"/>
<sequence length="160" mass="17513">MQGAQTESRFRGIGRYTMALVKEMARQRGEHEIILALNAAYPETIEPIRAAFGGLLPFDAIRVFEVAGPVGGHDSANDARRNAAEVMLEAFYASFDPDVIFIPALFEGIVGAAVTSVHAFQTTIPTVVTLHDLIPLIHRDIYLQDTAVSSYGQDWCMSIC</sequence>